<keyword evidence="3" id="KW-1185">Reference proteome</keyword>
<dbReference type="AlphaFoldDB" id="A0A225WPR5"/>
<dbReference type="GO" id="GO:0003677">
    <property type="term" value="F:DNA binding"/>
    <property type="evidence" value="ECO:0007669"/>
    <property type="project" value="UniProtKB-KW"/>
</dbReference>
<evidence type="ECO:0000313" key="3">
    <source>
        <dbReference type="Proteomes" id="UP000198211"/>
    </source>
</evidence>
<comment type="caution">
    <text evidence="2">The sequence shown here is derived from an EMBL/GenBank/DDBJ whole genome shotgun (WGS) entry which is preliminary data.</text>
</comment>
<dbReference type="InterPro" id="IPR010998">
    <property type="entry name" value="Integrase_recombinase_N"/>
</dbReference>
<organism evidence="2 3">
    <name type="scientific">Phytophthora megakarya</name>
    <dbReference type="NCBI Taxonomy" id="4795"/>
    <lineage>
        <taxon>Eukaryota</taxon>
        <taxon>Sar</taxon>
        <taxon>Stramenopiles</taxon>
        <taxon>Oomycota</taxon>
        <taxon>Peronosporomycetes</taxon>
        <taxon>Peronosporales</taxon>
        <taxon>Peronosporaceae</taxon>
        <taxon>Phytophthora</taxon>
    </lineage>
</organism>
<accession>A0A225WPR5</accession>
<dbReference type="Proteomes" id="UP000198211">
    <property type="component" value="Unassembled WGS sequence"/>
</dbReference>
<keyword evidence="1" id="KW-0238">DNA-binding</keyword>
<name>A0A225WPR5_9STRA</name>
<dbReference type="OrthoDB" id="167512at2759"/>
<evidence type="ECO:0008006" key="4">
    <source>
        <dbReference type="Google" id="ProtNLM"/>
    </source>
</evidence>
<reference evidence="3" key="1">
    <citation type="submission" date="2017-03" db="EMBL/GenBank/DDBJ databases">
        <title>Phytopthora megakarya and P. palmivora, two closely related causual agents of cacao black pod achieved similar genome size and gene model numbers by different mechanisms.</title>
        <authorList>
            <person name="Ali S."/>
            <person name="Shao J."/>
            <person name="Larry D.J."/>
            <person name="Kronmiller B."/>
            <person name="Shen D."/>
            <person name="Strem M.D."/>
            <person name="Melnick R.L."/>
            <person name="Guiltinan M.J."/>
            <person name="Tyler B.M."/>
            <person name="Meinhardt L.W."/>
            <person name="Bailey B.A."/>
        </authorList>
    </citation>
    <scope>NUCLEOTIDE SEQUENCE [LARGE SCALE GENOMIC DNA]</scope>
    <source>
        <strain evidence="3">zdho120</strain>
    </source>
</reference>
<dbReference type="SUPFAM" id="SSF47823">
    <property type="entry name" value="lambda integrase-like, N-terminal domain"/>
    <property type="match status" value="1"/>
</dbReference>
<dbReference type="Gene3D" id="1.10.150.130">
    <property type="match status" value="1"/>
</dbReference>
<gene>
    <name evidence="2" type="ORF">PHMEG_0007006</name>
</gene>
<proteinExistence type="predicted"/>
<evidence type="ECO:0000313" key="2">
    <source>
        <dbReference type="EMBL" id="OWZ18840.1"/>
    </source>
</evidence>
<evidence type="ECO:0000256" key="1">
    <source>
        <dbReference type="ARBA" id="ARBA00023125"/>
    </source>
</evidence>
<protein>
    <recommendedName>
        <fullName evidence="4">Core-binding (CB) domain-containing protein</fullName>
    </recommendedName>
</protein>
<dbReference type="EMBL" id="NBNE01000529">
    <property type="protein sequence ID" value="OWZ18840.1"/>
    <property type="molecule type" value="Genomic_DNA"/>
</dbReference>
<sequence length="201" mass="22477">MDTGSCDDGRSRTDRYLATYLRAHSVADSTYDQYERSLKKWYMWSSRPGISTWLVSLPLTAQVQHISDFVLHGFQFGYGSGGGVIRSDTILAVLHGVRHFFAPAGQDFPITYPHIRMLLKGISRLYSPRQLKAPVSTGLLESCFHCSDMDDPFEQALTGQPTLSPSVAQSVYMRLIGSKTNQNGVATIKFLIRSCARYSVR</sequence>